<dbReference type="GO" id="GO:0003700">
    <property type="term" value="F:DNA-binding transcription factor activity"/>
    <property type="evidence" value="ECO:0007669"/>
    <property type="project" value="TreeGrafter"/>
</dbReference>
<dbReference type="PROSITE" id="PS00028">
    <property type="entry name" value="ZINC_FINGER_C2H2_1"/>
    <property type="match status" value="2"/>
</dbReference>
<evidence type="ECO:0000256" key="12">
    <source>
        <dbReference type="PROSITE-ProRule" id="PRU00042"/>
    </source>
</evidence>
<evidence type="ECO:0000256" key="2">
    <source>
        <dbReference type="ARBA" id="ARBA00004123"/>
    </source>
</evidence>
<comment type="subcellular location">
    <subcellularLocation>
        <location evidence="2">Nucleus</location>
    </subcellularLocation>
</comment>
<comment type="caution">
    <text evidence="14">The sequence shown here is derived from an EMBL/GenBank/DDBJ whole genome shotgun (WGS) entry which is preliminary data.</text>
</comment>
<evidence type="ECO:0000256" key="11">
    <source>
        <dbReference type="ARBA" id="ARBA00023242"/>
    </source>
</evidence>
<evidence type="ECO:0000256" key="5">
    <source>
        <dbReference type="ARBA" id="ARBA00022737"/>
    </source>
</evidence>
<keyword evidence="15" id="KW-1185">Reference proteome</keyword>
<evidence type="ECO:0000256" key="1">
    <source>
        <dbReference type="ARBA" id="ARBA00003767"/>
    </source>
</evidence>
<evidence type="ECO:0000256" key="9">
    <source>
        <dbReference type="ARBA" id="ARBA00023125"/>
    </source>
</evidence>
<dbReference type="SMART" id="SM00355">
    <property type="entry name" value="ZnF_C2H2"/>
    <property type="match status" value="2"/>
</dbReference>
<evidence type="ECO:0000256" key="8">
    <source>
        <dbReference type="ARBA" id="ARBA00023015"/>
    </source>
</evidence>
<dbReference type="AlphaFoldDB" id="A0AAV8ZTF9"/>
<dbReference type="GO" id="GO:0005634">
    <property type="term" value="C:nucleus"/>
    <property type="evidence" value="ECO:0007669"/>
    <property type="project" value="UniProtKB-SubCell"/>
</dbReference>
<evidence type="ECO:0000256" key="4">
    <source>
        <dbReference type="ARBA" id="ARBA00022723"/>
    </source>
</evidence>
<organism evidence="14 15">
    <name type="scientific">Rhamnusium bicolor</name>
    <dbReference type="NCBI Taxonomy" id="1586634"/>
    <lineage>
        <taxon>Eukaryota</taxon>
        <taxon>Metazoa</taxon>
        <taxon>Ecdysozoa</taxon>
        <taxon>Arthropoda</taxon>
        <taxon>Hexapoda</taxon>
        <taxon>Insecta</taxon>
        <taxon>Pterygota</taxon>
        <taxon>Neoptera</taxon>
        <taxon>Endopterygota</taxon>
        <taxon>Coleoptera</taxon>
        <taxon>Polyphaga</taxon>
        <taxon>Cucujiformia</taxon>
        <taxon>Chrysomeloidea</taxon>
        <taxon>Cerambycidae</taxon>
        <taxon>Lepturinae</taxon>
        <taxon>Rhagiini</taxon>
        <taxon>Rhamnusium</taxon>
    </lineage>
</organism>
<dbReference type="PROSITE" id="PS50157">
    <property type="entry name" value="ZINC_FINGER_C2H2_2"/>
    <property type="match status" value="2"/>
</dbReference>
<feature type="domain" description="C2H2-type" evidence="13">
    <location>
        <begin position="43"/>
        <end position="72"/>
    </location>
</feature>
<dbReference type="Pfam" id="PF00096">
    <property type="entry name" value="zf-C2H2"/>
    <property type="match status" value="2"/>
</dbReference>
<comment type="function">
    <text evidence="1">May be involved in transcriptional regulation.</text>
</comment>
<dbReference type="InterPro" id="IPR036236">
    <property type="entry name" value="Znf_C2H2_sf"/>
</dbReference>
<sequence>MFLRHSRVHTGERPYVCNICGRAFTQSNDLTLHMRRHTGARPYICGVCPARFIQSGQLKTHRRTTGHWMETQPDLKGGHRVEPVTPAHESIPIRFKSHGKMKKEITDETLTISNYQIIQETVETQIEEISEQEVESIQTQPQSILMGILGNIKIQNDIQPRIIEGTKLVKLHNAGLVNLPSVIQTTNGDELKSETASFNITQCEESLEKQQEASASSTFQDNTVAYSSVGHTSTTYTTSDNFNFQNYQ</sequence>
<keyword evidence="9" id="KW-0238">DNA-binding</keyword>
<dbReference type="InterPro" id="IPR051497">
    <property type="entry name" value="Dev/Hematopoietic_TF"/>
</dbReference>
<keyword evidence="10" id="KW-0804">Transcription</keyword>
<evidence type="ECO:0000313" key="15">
    <source>
        <dbReference type="Proteomes" id="UP001162156"/>
    </source>
</evidence>
<comment type="similarity">
    <text evidence="3">Belongs to the krueppel C2H2-type zinc-finger protein family.</text>
</comment>
<reference evidence="14" key="1">
    <citation type="journal article" date="2023" name="Insect Mol. Biol.">
        <title>Genome sequencing provides insights into the evolution of gene families encoding plant cell wall-degrading enzymes in longhorned beetles.</title>
        <authorList>
            <person name="Shin N.R."/>
            <person name="Okamura Y."/>
            <person name="Kirsch R."/>
            <person name="Pauchet Y."/>
        </authorList>
    </citation>
    <scope>NUCLEOTIDE SEQUENCE</scope>
    <source>
        <strain evidence="14">RBIC_L_NR</strain>
    </source>
</reference>
<dbReference type="Proteomes" id="UP001162156">
    <property type="component" value="Unassembled WGS sequence"/>
</dbReference>
<keyword evidence="11" id="KW-0539">Nucleus</keyword>
<evidence type="ECO:0000256" key="3">
    <source>
        <dbReference type="ARBA" id="ARBA00006991"/>
    </source>
</evidence>
<keyword evidence="7" id="KW-0862">Zinc</keyword>
<evidence type="ECO:0000259" key="13">
    <source>
        <dbReference type="PROSITE" id="PS50157"/>
    </source>
</evidence>
<dbReference type="GO" id="GO:0000978">
    <property type="term" value="F:RNA polymerase II cis-regulatory region sequence-specific DNA binding"/>
    <property type="evidence" value="ECO:0007669"/>
    <property type="project" value="TreeGrafter"/>
</dbReference>
<name>A0AAV8ZTF9_9CUCU</name>
<dbReference type="FunFam" id="3.30.160.60:FF:003831">
    <property type="match status" value="1"/>
</dbReference>
<proteinExistence type="inferred from homology"/>
<dbReference type="GO" id="GO:0008270">
    <property type="term" value="F:zinc ion binding"/>
    <property type="evidence" value="ECO:0007669"/>
    <property type="project" value="UniProtKB-KW"/>
</dbReference>
<protein>
    <recommendedName>
        <fullName evidence="13">C2H2-type domain-containing protein</fullName>
    </recommendedName>
</protein>
<dbReference type="SUPFAM" id="SSF57667">
    <property type="entry name" value="beta-beta-alpha zinc fingers"/>
    <property type="match status" value="1"/>
</dbReference>
<evidence type="ECO:0000256" key="10">
    <source>
        <dbReference type="ARBA" id="ARBA00023163"/>
    </source>
</evidence>
<dbReference type="Gene3D" id="3.30.160.60">
    <property type="entry name" value="Classic Zinc Finger"/>
    <property type="match status" value="2"/>
</dbReference>
<dbReference type="PANTHER" id="PTHR45993">
    <property type="entry name" value="B-CELL LYMPHOMA/LEUKEMIA 11"/>
    <property type="match status" value="1"/>
</dbReference>
<keyword evidence="4" id="KW-0479">Metal-binding</keyword>
<feature type="domain" description="C2H2-type" evidence="13">
    <location>
        <begin position="15"/>
        <end position="42"/>
    </location>
</feature>
<dbReference type="PANTHER" id="PTHR45993:SF6">
    <property type="entry name" value="C2H2-TYPE DOMAIN-CONTAINING PROTEIN"/>
    <property type="match status" value="1"/>
</dbReference>
<keyword evidence="8" id="KW-0805">Transcription regulation</keyword>
<dbReference type="EMBL" id="JANEYF010000291">
    <property type="protein sequence ID" value="KAJ8970868.1"/>
    <property type="molecule type" value="Genomic_DNA"/>
</dbReference>
<keyword evidence="5" id="KW-0677">Repeat</keyword>
<evidence type="ECO:0000313" key="14">
    <source>
        <dbReference type="EMBL" id="KAJ8970868.1"/>
    </source>
</evidence>
<accession>A0AAV8ZTF9</accession>
<keyword evidence="6 12" id="KW-0863">Zinc-finger</keyword>
<evidence type="ECO:0000256" key="7">
    <source>
        <dbReference type="ARBA" id="ARBA00022833"/>
    </source>
</evidence>
<evidence type="ECO:0000256" key="6">
    <source>
        <dbReference type="ARBA" id="ARBA00022771"/>
    </source>
</evidence>
<dbReference type="FunFam" id="3.30.160.60:FF:002355">
    <property type="entry name" value="Zinc finger protein 623"/>
    <property type="match status" value="1"/>
</dbReference>
<dbReference type="GO" id="GO:0006357">
    <property type="term" value="P:regulation of transcription by RNA polymerase II"/>
    <property type="evidence" value="ECO:0007669"/>
    <property type="project" value="TreeGrafter"/>
</dbReference>
<dbReference type="InterPro" id="IPR013087">
    <property type="entry name" value="Znf_C2H2_type"/>
</dbReference>
<gene>
    <name evidence="14" type="ORF">NQ314_000993</name>
</gene>